<dbReference type="InterPro" id="IPR011706">
    <property type="entry name" value="Cu-oxidase_C"/>
</dbReference>
<dbReference type="CDD" id="cd04206">
    <property type="entry name" value="CuRO_1_LCC_like"/>
    <property type="match status" value="1"/>
</dbReference>
<protein>
    <submittedName>
        <fullName evidence="8">Laccase IV</fullName>
    </submittedName>
</protein>
<reference evidence="8" key="1">
    <citation type="submission" date="2023-11" db="EMBL/GenBank/DDBJ databases">
        <authorList>
            <person name="Alioto T."/>
            <person name="Alioto T."/>
            <person name="Gomez Garrido J."/>
        </authorList>
    </citation>
    <scope>NUCLEOTIDE SEQUENCE</scope>
</reference>
<evidence type="ECO:0000256" key="1">
    <source>
        <dbReference type="ARBA" id="ARBA00010609"/>
    </source>
</evidence>
<dbReference type="CDD" id="cd04205">
    <property type="entry name" value="CuRO_2_LCC_like"/>
    <property type="match status" value="1"/>
</dbReference>
<comment type="caution">
    <text evidence="8">The sequence shown here is derived from an EMBL/GenBank/DDBJ whole genome shotgun (WGS) entry which is preliminary data.</text>
</comment>
<feature type="domain" description="Plastocyanin-like" evidence="6">
    <location>
        <begin position="478"/>
        <end position="580"/>
    </location>
</feature>
<gene>
    <name evidence="8" type="ORF">LECACI_7A006600</name>
</gene>
<dbReference type="PANTHER" id="PTHR11709:SF394">
    <property type="entry name" value="FI03373P-RELATED"/>
    <property type="match status" value="1"/>
</dbReference>
<evidence type="ECO:0000256" key="2">
    <source>
        <dbReference type="ARBA" id="ARBA00022723"/>
    </source>
</evidence>
<evidence type="ECO:0000313" key="9">
    <source>
        <dbReference type="Proteomes" id="UP001296104"/>
    </source>
</evidence>
<dbReference type="SUPFAM" id="SSF49503">
    <property type="entry name" value="Cupredoxins"/>
    <property type="match status" value="3"/>
</dbReference>
<dbReference type="InterPro" id="IPR008972">
    <property type="entry name" value="Cupredoxin"/>
</dbReference>
<dbReference type="GO" id="GO:0016491">
    <property type="term" value="F:oxidoreductase activity"/>
    <property type="evidence" value="ECO:0007669"/>
    <property type="project" value="UniProtKB-KW"/>
</dbReference>
<evidence type="ECO:0000256" key="3">
    <source>
        <dbReference type="ARBA" id="ARBA00023002"/>
    </source>
</evidence>
<comment type="similarity">
    <text evidence="1">Belongs to the multicopper oxidase family.</text>
</comment>
<dbReference type="EMBL" id="CAVMBE010000048">
    <property type="protein sequence ID" value="CAK4031442.1"/>
    <property type="molecule type" value="Genomic_DNA"/>
</dbReference>
<feature type="domain" description="Plastocyanin-like" evidence="7">
    <location>
        <begin position="88"/>
        <end position="204"/>
    </location>
</feature>
<dbReference type="InterPro" id="IPR001117">
    <property type="entry name" value="Cu-oxidase_2nd"/>
</dbReference>
<keyword evidence="4" id="KW-0186">Copper</keyword>
<dbReference type="GO" id="GO:0005507">
    <property type="term" value="F:copper ion binding"/>
    <property type="evidence" value="ECO:0007669"/>
    <property type="project" value="InterPro"/>
</dbReference>
<organism evidence="8 9">
    <name type="scientific">Lecanosticta acicola</name>
    <dbReference type="NCBI Taxonomy" id="111012"/>
    <lineage>
        <taxon>Eukaryota</taxon>
        <taxon>Fungi</taxon>
        <taxon>Dikarya</taxon>
        <taxon>Ascomycota</taxon>
        <taxon>Pezizomycotina</taxon>
        <taxon>Dothideomycetes</taxon>
        <taxon>Dothideomycetidae</taxon>
        <taxon>Mycosphaerellales</taxon>
        <taxon>Mycosphaerellaceae</taxon>
        <taxon>Lecanosticta</taxon>
    </lineage>
</organism>
<dbReference type="InterPro" id="IPR002355">
    <property type="entry name" value="Cu_oxidase_Cu_BS"/>
</dbReference>
<evidence type="ECO:0000259" key="7">
    <source>
        <dbReference type="Pfam" id="PF07732"/>
    </source>
</evidence>
<dbReference type="PROSITE" id="PS00080">
    <property type="entry name" value="MULTICOPPER_OXIDASE2"/>
    <property type="match status" value="1"/>
</dbReference>
<dbReference type="InterPro" id="IPR045087">
    <property type="entry name" value="Cu-oxidase_fam"/>
</dbReference>
<accession>A0AAI8Z2W7</accession>
<keyword evidence="9" id="KW-1185">Reference proteome</keyword>
<dbReference type="AlphaFoldDB" id="A0AAI8Z2W7"/>
<dbReference type="Proteomes" id="UP001296104">
    <property type="component" value="Unassembled WGS sequence"/>
</dbReference>
<dbReference type="PROSITE" id="PS00079">
    <property type="entry name" value="MULTICOPPER_OXIDASE1"/>
    <property type="match status" value="1"/>
</dbReference>
<dbReference type="Gene3D" id="2.60.40.420">
    <property type="entry name" value="Cupredoxins - blue copper proteins"/>
    <property type="match status" value="3"/>
</dbReference>
<dbReference type="PANTHER" id="PTHR11709">
    <property type="entry name" value="MULTI-COPPER OXIDASE"/>
    <property type="match status" value="1"/>
</dbReference>
<name>A0AAI8Z2W7_9PEZI</name>
<dbReference type="Pfam" id="PF07731">
    <property type="entry name" value="Cu-oxidase_2"/>
    <property type="match status" value="1"/>
</dbReference>
<keyword evidence="2" id="KW-0479">Metal-binding</keyword>
<proteinExistence type="inferred from homology"/>
<dbReference type="Pfam" id="PF07732">
    <property type="entry name" value="Cu-oxidase_3"/>
    <property type="match status" value="1"/>
</dbReference>
<keyword evidence="3" id="KW-0560">Oxidoreductase</keyword>
<feature type="domain" description="Plastocyanin-like" evidence="5">
    <location>
        <begin position="214"/>
        <end position="339"/>
    </location>
</feature>
<evidence type="ECO:0000259" key="5">
    <source>
        <dbReference type="Pfam" id="PF00394"/>
    </source>
</evidence>
<evidence type="ECO:0000256" key="4">
    <source>
        <dbReference type="ARBA" id="ARBA00023008"/>
    </source>
</evidence>
<dbReference type="Pfam" id="PF00394">
    <property type="entry name" value="Cu-oxidase"/>
    <property type="match status" value="1"/>
</dbReference>
<sequence>MTRGRRRLPAAAKLLLATAAFLLVTAAFLLRHSLDPLYIIIKGYHGFHGYHGHDADRTFVTGHDRFVLHPDNHADRDAYTFKNHWRITSGYRRPDGVLKRVYLVNDAFIGPTIEVRPGDRLIITVENALEDEETVSLHWHGLSMRGANDMDGAAGITQSPIAAGGSFTYDFVIDNDQHGTFWWHAHDGVQRADGLYGGLVIHQTGPRSAVFEEERLLLIGDWYHRSAEDALRFYMHPGAFGLETIPDSILLNGQGHFNCADAVPARPLDCTRPDSQRAINLHSADQIWRVVNVGAYAGFSLSMSQGVMAALAVDGGHRIAGATSKTVGVLHPGERVSLRVEPSSLHRPDAEGLSIMLEEDAFKYQNPALTAKQSFPIFWRDGLLDSEYSPQGVYEQFDVQSAQPLEHQNRGLPQQANQTIVLYTITQKLAILENEPHGFINHTRWMPSQTPLRELQREEWDEYQFVPLIRYNKSSPLWVDVVLNNLDEDSHPFHLHGHDFWVLSQYSSPFNWGSYNPFEDEEPPGGRFDIAQAVKKDTVHVPRRGYAILRFRADNGPGIWMFHCHVLWHQASGMSMAFEVN</sequence>
<dbReference type="InterPro" id="IPR011707">
    <property type="entry name" value="Cu-oxidase-like_N"/>
</dbReference>
<dbReference type="InterPro" id="IPR033138">
    <property type="entry name" value="Cu_oxidase_CS"/>
</dbReference>
<evidence type="ECO:0000313" key="8">
    <source>
        <dbReference type="EMBL" id="CAK4031442.1"/>
    </source>
</evidence>
<evidence type="ECO:0000259" key="6">
    <source>
        <dbReference type="Pfam" id="PF07731"/>
    </source>
</evidence>